<dbReference type="GO" id="GO:0048367">
    <property type="term" value="P:shoot system development"/>
    <property type="evidence" value="ECO:0007669"/>
    <property type="project" value="InterPro"/>
</dbReference>
<evidence type="ECO:0000313" key="2">
    <source>
        <dbReference type="EMBL" id="KAI5397732.1"/>
    </source>
</evidence>
<dbReference type="InterPro" id="IPR004320">
    <property type="entry name" value="BPS1_pln"/>
</dbReference>
<sequence>MKAPTILKSFLLRKAPAAAVVPLPEKTRFERELTAELDTLGGEIGLAQFLDAAIKTQKIALDSLVNISYRDDSDRGDVNKYLEDNVEFLDVCNYFVEKIENIYNYLDKLKVVVHLVDNNCSPLKPNNVATARAMELLNSSSCKIVVEKRSSNGLKKLLRQKLCHDETEMSEIMCGSKAMTLMCLRFLELGLSFDSKSVMLPKMKLSQPTSSSWLRLLNELAKQVEASVDEKIPQENRSSLLQQTVDAARELKQQMKREKEMKCCVERLKKKCKELEDVVDVIDERVKDLYKCLIDVRMSLLGILSQH</sequence>
<dbReference type="PANTHER" id="PTHR31509">
    <property type="entry name" value="BPS1-LIKE PROTEIN"/>
    <property type="match status" value="1"/>
</dbReference>
<dbReference type="Pfam" id="PF03087">
    <property type="entry name" value="BPS1"/>
    <property type="match status" value="1"/>
</dbReference>
<dbReference type="Proteomes" id="UP001058974">
    <property type="component" value="Chromosome 6"/>
</dbReference>
<dbReference type="EMBL" id="JAMSHJ010000006">
    <property type="protein sequence ID" value="KAI5397732.1"/>
    <property type="molecule type" value="Genomic_DNA"/>
</dbReference>
<name>A0A9D5A4Z2_PEA</name>
<dbReference type="Gramene" id="Psat6g111800.1">
    <property type="protein sequence ID" value="Psat6g111800.1.cds1"/>
    <property type="gene ID" value="Psat6g111800"/>
</dbReference>
<dbReference type="GO" id="GO:0048364">
    <property type="term" value="P:root development"/>
    <property type="evidence" value="ECO:0007669"/>
    <property type="project" value="InterPro"/>
</dbReference>
<organism evidence="2 3">
    <name type="scientific">Pisum sativum</name>
    <name type="common">Garden pea</name>
    <name type="synonym">Lathyrus oleraceus</name>
    <dbReference type="NCBI Taxonomy" id="3888"/>
    <lineage>
        <taxon>Eukaryota</taxon>
        <taxon>Viridiplantae</taxon>
        <taxon>Streptophyta</taxon>
        <taxon>Embryophyta</taxon>
        <taxon>Tracheophyta</taxon>
        <taxon>Spermatophyta</taxon>
        <taxon>Magnoliopsida</taxon>
        <taxon>eudicotyledons</taxon>
        <taxon>Gunneridae</taxon>
        <taxon>Pentapetalae</taxon>
        <taxon>rosids</taxon>
        <taxon>fabids</taxon>
        <taxon>Fabales</taxon>
        <taxon>Fabaceae</taxon>
        <taxon>Papilionoideae</taxon>
        <taxon>50 kb inversion clade</taxon>
        <taxon>NPAAA clade</taxon>
        <taxon>Hologalegina</taxon>
        <taxon>IRL clade</taxon>
        <taxon>Fabeae</taxon>
        <taxon>Lathyrus</taxon>
    </lineage>
</organism>
<evidence type="ECO:0000313" key="3">
    <source>
        <dbReference type="Proteomes" id="UP001058974"/>
    </source>
</evidence>
<feature type="coiled-coil region" evidence="1">
    <location>
        <begin position="238"/>
        <end position="285"/>
    </location>
</feature>
<gene>
    <name evidence="2" type="ORF">KIW84_063522</name>
</gene>
<proteinExistence type="predicted"/>
<dbReference type="Gramene" id="Psat06G0352200-T1">
    <property type="protein sequence ID" value="KAI5397732.1"/>
    <property type="gene ID" value="KIW84_063522"/>
</dbReference>
<evidence type="ECO:0000256" key="1">
    <source>
        <dbReference type="SAM" id="Coils"/>
    </source>
</evidence>
<protein>
    <submittedName>
        <fullName evidence="2">Uncharacterized protein</fullName>
    </submittedName>
</protein>
<reference evidence="2 3" key="1">
    <citation type="journal article" date="2022" name="Nat. Genet.">
        <title>Improved pea reference genome and pan-genome highlight genomic features and evolutionary characteristics.</title>
        <authorList>
            <person name="Yang T."/>
            <person name="Liu R."/>
            <person name="Luo Y."/>
            <person name="Hu S."/>
            <person name="Wang D."/>
            <person name="Wang C."/>
            <person name="Pandey M.K."/>
            <person name="Ge S."/>
            <person name="Xu Q."/>
            <person name="Li N."/>
            <person name="Li G."/>
            <person name="Huang Y."/>
            <person name="Saxena R.K."/>
            <person name="Ji Y."/>
            <person name="Li M."/>
            <person name="Yan X."/>
            <person name="He Y."/>
            <person name="Liu Y."/>
            <person name="Wang X."/>
            <person name="Xiang C."/>
            <person name="Varshney R.K."/>
            <person name="Ding H."/>
            <person name="Gao S."/>
            <person name="Zong X."/>
        </authorList>
    </citation>
    <scope>NUCLEOTIDE SEQUENCE [LARGE SCALE GENOMIC DNA]</scope>
    <source>
        <strain evidence="2 3">cv. Zhongwan 6</strain>
    </source>
</reference>
<comment type="caution">
    <text evidence="2">The sequence shown here is derived from an EMBL/GenBank/DDBJ whole genome shotgun (WGS) entry which is preliminary data.</text>
</comment>
<keyword evidence="1" id="KW-0175">Coiled coil</keyword>
<keyword evidence="3" id="KW-1185">Reference proteome</keyword>
<dbReference type="Gramene" id="PSAT_LOCUS26843_t1">
    <property type="protein sequence ID" value="CAL5208121.1"/>
    <property type="gene ID" value="PSAT_LOCUS26843"/>
</dbReference>
<dbReference type="AlphaFoldDB" id="A0A9D5A4Z2"/>
<accession>A0A9D5A4Z2</accession>